<proteinExistence type="predicted"/>
<dbReference type="AlphaFoldDB" id="A0A644XJC4"/>
<sequence>MLQSMFAVTFTTYKDTKWLYMVLEYLFENVEKLNEDNFGNEFYAFLESLSKTFAKERMCNSSGIDAQRLRYDYSVPVYAFNLTDYVLWKNREELCLVFKTINFDDFRFTYRRSIEHWYPQNPNENEGNKKLSDDLLHCFGNLCLIVASQNSAFSNLYPLAKLENWRGIFINQSLKLQMMAANTNSWHSWDETNRKKILEMEMDILQLLTKYLY</sequence>
<feature type="domain" description="GmrSD restriction endonucleases C-terminal" evidence="1">
    <location>
        <begin position="82"/>
        <end position="197"/>
    </location>
</feature>
<dbReference type="InterPro" id="IPR011089">
    <property type="entry name" value="GmrSD_C"/>
</dbReference>
<reference evidence="2" key="1">
    <citation type="submission" date="2019-08" db="EMBL/GenBank/DDBJ databases">
        <authorList>
            <person name="Kucharzyk K."/>
            <person name="Murdoch R.W."/>
            <person name="Higgins S."/>
            <person name="Loffler F."/>
        </authorList>
    </citation>
    <scope>NUCLEOTIDE SEQUENCE</scope>
</reference>
<evidence type="ECO:0000313" key="2">
    <source>
        <dbReference type="EMBL" id="MPM14184.1"/>
    </source>
</evidence>
<gene>
    <name evidence="2" type="ORF">SDC9_60544</name>
</gene>
<organism evidence="2">
    <name type="scientific">bioreactor metagenome</name>
    <dbReference type="NCBI Taxonomy" id="1076179"/>
    <lineage>
        <taxon>unclassified sequences</taxon>
        <taxon>metagenomes</taxon>
        <taxon>ecological metagenomes</taxon>
    </lineage>
</organism>
<accession>A0A644XJC4</accession>
<dbReference type="EMBL" id="VSSQ01002238">
    <property type="protein sequence ID" value="MPM14184.1"/>
    <property type="molecule type" value="Genomic_DNA"/>
</dbReference>
<evidence type="ECO:0000259" key="1">
    <source>
        <dbReference type="Pfam" id="PF07510"/>
    </source>
</evidence>
<name>A0A644XJC4_9ZZZZ</name>
<comment type="caution">
    <text evidence="2">The sequence shown here is derived from an EMBL/GenBank/DDBJ whole genome shotgun (WGS) entry which is preliminary data.</text>
</comment>
<protein>
    <recommendedName>
        <fullName evidence="1">GmrSD restriction endonucleases C-terminal domain-containing protein</fullName>
    </recommendedName>
</protein>
<dbReference type="Pfam" id="PF07510">
    <property type="entry name" value="GmrSD_C"/>
    <property type="match status" value="1"/>
</dbReference>